<proteinExistence type="predicted"/>
<reference evidence="2" key="1">
    <citation type="submission" date="2015-07" db="EMBL/GenBank/DDBJ databases">
        <title>Genome sequencing of Sunxiuqinia dokdonensis strain SK.</title>
        <authorList>
            <person name="Ahn S."/>
            <person name="Kim B.-C."/>
        </authorList>
    </citation>
    <scope>NUCLEOTIDE SEQUENCE [LARGE SCALE GENOMIC DNA]</scope>
    <source>
        <strain evidence="2">SK</strain>
    </source>
</reference>
<evidence type="ECO:0000313" key="1">
    <source>
        <dbReference type="EMBL" id="KOH45738.1"/>
    </source>
</evidence>
<dbReference type="EMBL" id="LGIA01000075">
    <property type="protein sequence ID" value="KOH45738.1"/>
    <property type="molecule type" value="Genomic_DNA"/>
</dbReference>
<name>A0A0L8VBM0_9BACT</name>
<dbReference type="RefSeq" id="WP_157624577.1">
    <property type="nucleotide sequence ID" value="NZ_LGIA01000075.1"/>
</dbReference>
<protein>
    <submittedName>
        <fullName evidence="1">Uncharacterized protein</fullName>
    </submittedName>
</protein>
<keyword evidence="2" id="KW-1185">Reference proteome</keyword>
<dbReference type="Proteomes" id="UP000036958">
    <property type="component" value="Unassembled WGS sequence"/>
</dbReference>
<sequence>MPILNFGIYGETGKFPHGVAAGCCLKPFGLSSFSVCFLPLRANGAKAPGQGNALLFEMPV</sequence>
<dbReference type="AlphaFoldDB" id="A0A0L8VBM0"/>
<comment type="caution">
    <text evidence="1">The sequence shown here is derived from an EMBL/GenBank/DDBJ whole genome shotgun (WGS) entry which is preliminary data.</text>
</comment>
<accession>A0A0L8VBM0</accession>
<gene>
    <name evidence="1" type="ORF">NC99_14450</name>
</gene>
<dbReference type="STRING" id="1409788.NC99_14450"/>
<evidence type="ECO:0000313" key="2">
    <source>
        <dbReference type="Proteomes" id="UP000036958"/>
    </source>
</evidence>
<organism evidence="1 2">
    <name type="scientific">Sunxiuqinia dokdonensis</name>
    <dbReference type="NCBI Taxonomy" id="1409788"/>
    <lineage>
        <taxon>Bacteria</taxon>
        <taxon>Pseudomonadati</taxon>
        <taxon>Bacteroidota</taxon>
        <taxon>Bacteroidia</taxon>
        <taxon>Marinilabiliales</taxon>
        <taxon>Prolixibacteraceae</taxon>
        <taxon>Sunxiuqinia</taxon>
    </lineage>
</organism>